<keyword evidence="1" id="KW-0378">Hydrolase</keyword>
<feature type="domain" description="Thioesterase" evidence="2">
    <location>
        <begin position="54"/>
        <end position="118"/>
    </location>
</feature>
<dbReference type="PANTHER" id="PTHR42856">
    <property type="entry name" value="ACYL-COENZYME A THIOESTERASE PAAI"/>
    <property type="match status" value="1"/>
</dbReference>
<dbReference type="HOGENOM" id="CLU_089876_11_1_9"/>
<reference evidence="3 4" key="1">
    <citation type="submission" date="2011-08" db="EMBL/GenBank/DDBJ databases">
        <title>The Genome Sequence of Eubacteriaceae bacterium ACC19a.</title>
        <authorList>
            <consortium name="The Broad Institute Genome Sequencing Platform"/>
            <person name="Earl A."/>
            <person name="Ward D."/>
            <person name="Feldgarden M."/>
            <person name="Gevers D."/>
            <person name="Sizova M."/>
            <person name="Hazen A."/>
            <person name="Epstein S."/>
            <person name="Young S.K."/>
            <person name="Zeng Q."/>
            <person name="Gargeya S."/>
            <person name="Fitzgerald M."/>
            <person name="Haas B."/>
            <person name="Abouelleil A."/>
            <person name="Alvarado L."/>
            <person name="Arachchi H.M."/>
            <person name="Berlin A."/>
            <person name="Brown A."/>
            <person name="Chapman S.B."/>
            <person name="Chen Z."/>
            <person name="Dunbar C."/>
            <person name="Freedman E."/>
            <person name="Gearin G."/>
            <person name="Gellesch M."/>
            <person name="Goldberg J."/>
            <person name="Griggs A."/>
            <person name="Gujja S."/>
            <person name="Heiman D."/>
            <person name="Howarth C."/>
            <person name="Larson L."/>
            <person name="Lui A."/>
            <person name="MacDonald P.J.P."/>
            <person name="Montmayeur A."/>
            <person name="Murphy C."/>
            <person name="Neiman D."/>
            <person name="Pearson M."/>
            <person name="Priest M."/>
            <person name="Roberts A."/>
            <person name="Saif S."/>
            <person name="Shea T."/>
            <person name="Shenoy N."/>
            <person name="Sisk P."/>
            <person name="Stolte C."/>
            <person name="Sykes S."/>
            <person name="Wortman J."/>
            <person name="Nusbaum C."/>
            <person name="Birren B."/>
        </authorList>
    </citation>
    <scope>NUCLEOTIDE SEQUENCE [LARGE SCALE GENOMIC DNA]</scope>
    <source>
        <strain evidence="3 4">ACC19a</strain>
    </source>
</reference>
<dbReference type="Pfam" id="PF03061">
    <property type="entry name" value="4HBT"/>
    <property type="match status" value="1"/>
</dbReference>
<dbReference type="InterPro" id="IPR052723">
    <property type="entry name" value="Acyl-CoA_thioesterase_PaaI"/>
</dbReference>
<dbReference type="NCBIfam" id="TIGR00369">
    <property type="entry name" value="unchar_dom_1"/>
    <property type="match status" value="1"/>
</dbReference>
<dbReference type="RefSeq" id="WP_009524635.1">
    <property type="nucleotide sequence ID" value="NZ_JBQMYE010000009.1"/>
</dbReference>
<accession>G9X1X5</accession>
<sequence>MPINVAELFQDNQRRNEILKTLVINDIKIIKACDGQAELSVEITESMLNVHEKIHGGVLFTIADSTAGACAVSLGKKVVTLNSNINFIKANPTGKVISKGRVVHKGRSTVVVDVNTYDYTTDALLSTSSFTMFVLGEYF</sequence>
<evidence type="ECO:0000313" key="3">
    <source>
        <dbReference type="EMBL" id="EHL13098.1"/>
    </source>
</evidence>
<dbReference type="BioCyc" id="EBAC796937-HMP:GMGH-398-MONOMER"/>
<comment type="caution">
    <text evidence="3">The sequence shown here is derived from an EMBL/GenBank/DDBJ whole genome shotgun (WGS) entry which is preliminary data.</text>
</comment>
<evidence type="ECO:0000259" key="2">
    <source>
        <dbReference type="Pfam" id="PF03061"/>
    </source>
</evidence>
<dbReference type="InterPro" id="IPR029069">
    <property type="entry name" value="HotDog_dom_sf"/>
</dbReference>
<protein>
    <recommendedName>
        <fullName evidence="2">Thioesterase domain-containing protein</fullName>
    </recommendedName>
</protein>
<dbReference type="SUPFAM" id="SSF54637">
    <property type="entry name" value="Thioesterase/thiol ester dehydrase-isomerase"/>
    <property type="match status" value="1"/>
</dbReference>
<proteinExistence type="predicted"/>
<organism evidence="3 4">
    <name type="scientific">Peptoanaerobacter stomatis</name>
    <dbReference type="NCBI Taxonomy" id="796937"/>
    <lineage>
        <taxon>Bacteria</taxon>
        <taxon>Bacillati</taxon>
        <taxon>Bacillota</taxon>
        <taxon>Clostridia</taxon>
        <taxon>Peptostreptococcales</taxon>
        <taxon>Filifactoraceae</taxon>
        <taxon>Peptoanaerobacter</taxon>
    </lineage>
</organism>
<dbReference type="InterPro" id="IPR006683">
    <property type="entry name" value="Thioestr_dom"/>
</dbReference>
<evidence type="ECO:0000313" key="4">
    <source>
        <dbReference type="Proteomes" id="UP000006437"/>
    </source>
</evidence>
<name>G9X1X5_9FIRM</name>
<dbReference type="GO" id="GO:0016289">
    <property type="term" value="F:acyl-CoA hydrolase activity"/>
    <property type="evidence" value="ECO:0007669"/>
    <property type="project" value="TreeGrafter"/>
</dbReference>
<dbReference type="EMBL" id="AFZE01000045">
    <property type="protein sequence ID" value="EHL13098.1"/>
    <property type="molecule type" value="Genomic_DNA"/>
</dbReference>
<dbReference type="InterPro" id="IPR003736">
    <property type="entry name" value="PAAI_dom"/>
</dbReference>
<gene>
    <name evidence="3" type="ORF">HMPREF9629_00398</name>
</gene>
<dbReference type="Gene3D" id="3.10.129.10">
    <property type="entry name" value="Hotdog Thioesterase"/>
    <property type="match status" value="1"/>
</dbReference>
<dbReference type="PANTHER" id="PTHR42856:SF1">
    <property type="entry name" value="ACYL-COENZYME A THIOESTERASE PAAI"/>
    <property type="match status" value="1"/>
</dbReference>
<evidence type="ECO:0000256" key="1">
    <source>
        <dbReference type="ARBA" id="ARBA00022801"/>
    </source>
</evidence>
<dbReference type="CDD" id="cd03443">
    <property type="entry name" value="PaaI_thioesterase"/>
    <property type="match status" value="1"/>
</dbReference>
<dbReference type="Proteomes" id="UP000006437">
    <property type="component" value="Unassembled WGS sequence"/>
</dbReference>
<dbReference type="AlphaFoldDB" id="G9X1X5"/>